<dbReference type="Pfam" id="PF00137">
    <property type="entry name" value="ATP-synt_C"/>
    <property type="match status" value="1"/>
</dbReference>
<dbReference type="GO" id="GO:0008289">
    <property type="term" value="F:lipid binding"/>
    <property type="evidence" value="ECO:0007669"/>
    <property type="project" value="UniProtKB-KW"/>
</dbReference>
<evidence type="ECO:0000256" key="7">
    <source>
        <dbReference type="ARBA" id="ARBA00022692"/>
    </source>
</evidence>
<keyword evidence="10 15" id="KW-0406">Ion transport</keyword>
<feature type="site" description="Reversibly protonated during proton transport" evidence="15">
    <location>
        <position position="57"/>
    </location>
</feature>
<organism evidence="17 18">
    <name type="scientific">Candidatus Coprenecus stercoravium</name>
    <dbReference type="NCBI Taxonomy" id="2840735"/>
    <lineage>
        <taxon>Bacteria</taxon>
        <taxon>Pseudomonadati</taxon>
        <taxon>Bacteroidota</taxon>
        <taxon>Bacteroidia</taxon>
        <taxon>Bacteroidales</taxon>
        <taxon>Rikenellaceae</taxon>
        <taxon>Rikenellaceae incertae sedis</taxon>
        <taxon>Candidatus Coprenecus</taxon>
    </lineage>
</organism>
<keyword evidence="9 15" id="KW-1133">Transmembrane helix</keyword>
<evidence type="ECO:0000256" key="4">
    <source>
        <dbReference type="ARBA" id="ARBA00022475"/>
    </source>
</evidence>
<evidence type="ECO:0000259" key="16">
    <source>
        <dbReference type="Pfam" id="PF00137"/>
    </source>
</evidence>
<evidence type="ECO:0000256" key="9">
    <source>
        <dbReference type="ARBA" id="ARBA00022989"/>
    </source>
</evidence>
<keyword evidence="6 15" id="KW-0138">CF(0)</keyword>
<evidence type="ECO:0000256" key="15">
    <source>
        <dbReference type="HAMAP-Rule" id="MF_01396"/>
    </source>
</evidence>
<dbReference type="InterPro" id="IPR002379">
    <property type="entry name" value="ATPase_proteolipid_c-like_dom"/>
</dbReference>
<evidence type="ECO:0000256" key="1">
    <source>
        <dbReference type="ARBA" id="ARBA00004141"/>
    </source>
</evidence>
<comment type="caution">
    <text evidence="17">The sequence shown here is derived from an EMBL/GenBank/DDBJ whole genome shotgun (WGS) entry which is preliminary data.</text>
</comment>
<evidence type="ECO:0000313" key="17">
    <source>
        <dbReference type="EMBL" id="HIZ86325.1"/>
    </source>
</evidence>
<keyword evidence="4 15" id="KW-1003">Cell membrane</keyword>
<keyword evidence="11 15" id="KW-0446">Lipid-binding</keyword>
<comment type="function">
    <text evidence="14 15">F(1)F(0) ATP synthase produces ATP from ADP in the presence of a proton or sodium gradient. F-type ATPases consist of two structural domains, F(1) containing the extramembraneous catalytic core and F(0) containing the membrane proton channel, linked together by a central stalk and a peripheral stalk. During catalysis, ATP synthesis in the catalytic domain of F(1) is coupled via a rotary mechanism of the central stalk subunits to proton translocation.</text>
</comment>
<evidence type="ECO:0000256" key="2">
    <source>
        <dbReference type="ARBA" id="ARBA00006704"/>
    </source>
</evidence>
<evidence type="ECO:0000256" key="11">
    <source>
        <dbReference type="ARBA" id="ARBA00023121"/>
    </source>
</evidence>
<dbReference type="GO" id="GO:0045259">
    <property type="term" value="C:proton-transporting ATP synthase complex"/>
    <property type="evidence" value="ECO:0007669"/>
    <property type="project" value="UniProtKB-KW"/>
</dbReference>
<feature type="domain" description="V-ATPase proteolipid subunit C-like" evidence="16">
    <location>
        <begin position="7"/>
        <end position="69"/>
    </location>
</feature>
<dbReference type="FunFam" id="1.20.20.10:FF:000004">
    <property type="entry name" value="ATP synthase subunit c"/>
    <property type="match status" value="1"/>
</dbReference>
<comment type="function">
    <text evidence="15">Key component of the F(0) channel; it plays a direct role in translocation across the membrane. A homomeric c-ring of between 10-14 subunits forms the central stalk rotor element with the F(1) delta and epsilon subunits.</text>
</comment>
<evidence type="ECO:0000256" key="3">
    <source>
        <dbReference type="ARBA" id="ARBA00022448"/>
    </source>
</evidence>
<dbReference type="GO" id="GO:0033177">
    <property type="term" value="C:proton-transporting two-sector ATPase complex, proton-transporting domain"/>
    <property type="evidence" value="ECO:0007669"/>
    <property type="project" value="InterPro"/>
</dbReference>
<dbReference type="InterPro" id="IPR035921">
    <property type="entry name" value="F/V-ATP_Csub_sf"/>
</dbReference>
<dbReference type="CDD" id="cd18121">
    <property type="entry name" value="ATP-synt_Fo_c"/>
    <property type="match status" value="1"/>
</dbReference>
<dbReference type="HAMAP" id="MF_01396">
    <property type="entry name" value="ATP_synth_c_bact"/>
    <property type="match status" value="1"/>
</dbReference>
<dbReference type="AlphaFoldDB" id="A0A9D2GRX4"/>
<feature type="transmembrane region" description="Helical" evidence="15">
    <location>
        <begin position="49"/>
        <end position="70"/>
    </location>
</feature>
<evidence type="ECO:0000256" key="13">
    <source>
        <dbReference type="ARBA" id="ARBA00023310"/>
    </source>
</evidence>
<comment type="similarity">
    <text evidence="2 15">Belongs to the ATPase C chain family.</text>
</comment>
<evidence type="ECO:0000313" key="18">
    <source>
        <dbReference type="Proteomes" id="UP000824115"/>
    </source>
</evidence>
<dbReference type="GO" id="GO:0005886">
    <property type="term" value="C:plasma membrane"/>
    <property type="evidence" value="ECO:0007669"/>
    <property type="project" value="UniProtKB-SubCell"/>
</dbReference>
<dbReference type="GO" id="GO:0046933">
    <property type="term" value="F:proton-transporting ATP synthase activity, rotational mechanism"/>
    <property type="evidence" value="ECO:0007669"/>
    <property type="project" value="UniProtKB-UniRule"/>
</dbReference>
<accession>A0A9D2GRX4</accession>
<dbReference type="PRINTS" id="PR00124">
    <property type="entry name" value="ATPASEC"/>
</dbReference>
<evidence type="ECO:0000256" key="10">
    <source>
        <dbReference type="ARBA" id="ARBA00023065"/>
    </source>
</evidence>
<dbReference type="Gene3D" id="1.20.20.10">
    <property type="entry name" value="F1F0 ATP synthase subunit C"/>
    <property type="match status" value="1"/>
</dbReference>
<sequence>MTELGILGAAIGAGLAAIGAGIGIGKIGSSAMEAIGRQPDAAGKIRTNMIIIAALIEGVALFAVVICFLAL</sequence>
<reference evidence="17" key="2">
    <citation type="submission" date="2021-04" db="EMBL/GenBank/DDBJ databases">
        <authorList>
            <person name="Gilroy R."/>
        </authorList>
    </citation>
    <scope>NUCLEOTIDE SEQUENCE</scope>
    <source>
        <strain evidence="17">Gambia16-554</strain>
    </source>
</reference>
<dbReference type="InterPro" id="IPR000454">
    <property type="entry name" value="ATP_synth_F0_csu"/>
</dbReference>
<dbReference type="Proteomes" id="UP000824115">
    <property type="component" value="Unassembled WGS sequence"/>
</dbReference>
<keyword evidence="8 15" id="KW-0375">Hydrogen ion transport</keyword>
<proteinExistence type="inferred from homology"/>
<evidence type="ECO:0000256" key="12">
    <source>
        <dbReference type="ARBA" id="ARBA00023136"/>
    </source>
</evidence>
<dbReference type="InterPro" id="IPR005953">
    <property type="entry name" value="ATP_synth_csu_bac/chlpt"/>
</dbReference>
<dbReference type="NCBIfam" id="TIGR01260">
    <property type="entry name" value="ATP_synt_c"/>
    <property type="match status" value="1"/>
</dbReference>
<dbReference type="SUPFAM" id="SSF81333">
    <property type="entry name" value="F1F0 ATP synthase subunit C"/>
    <property type="match status" value="1"/>
</dbReference>
<name>A0A9D2GRX4_9BACT</name>
<dbReference type="InterPro" id="IPR038662">
    <property type="entry name" value="ATP_synth_F0_csu_sf"/>
</dbReference>
<evidence type="ECO:0000256" key="8">
    <source>
        <dbReference type="ARBA" id="ARBA00022781"/>
    </source>
</evidence>
<feature type="transmembrane region" description="Helical" evidence="15">
    <location>
        <begin position="6"/>
        <end position="28"/>
    </location>
</feature>
<dbReference type="PANTHER" id="PTHR10031:SF0">
    <property type="entry name" value="ATPASE PROTEIN 9"/>
    <property type="match status" value="1"/>
</dbReference>
<keyword evidence="7 15" id="KW-0812">Transmembrane</keyword>
<keyword evidence="5" id="KW-0997">Cell inner membrane</keyword>
<evidence type="ECO:0000256" key="5">
    <source>
        <dbReference type="ARBA" id="ARBA00022519"/>
    </source>
</evidence>
<evidence type="ECO:0000256" key="6">
    <source>
        <dbReference type="ARBA" id="ARBA00022547"/>
    </source>
</evidence>
<dbReference type="EMBL" id="DXAW01000125">
    <property type="protein sequence ID" value="HIZ86325.1"/>
    <property type="molecule type" value="Genomic_DNA"/>
</dbReference>
<keyword evidence="12 15" id="KW-0472">Membrane</keyword>
<keyword evidence="3 15" id="KW-0813">Transport</keyword>
<comment type="subcellular location">
    <subcellularLocation>
        <location evidence="15">Cell membrane</location>
        <topology evidence="15">Multi-pass membrane protein</topology>
    </subcellularLocation>
    <subcellularLocation>
        <location evidence="1">Membrane</location>
        <topology evidence="1">Multi-pass membrane protein</topology>
    </subcellularLocation>
</comment>
<keyword evidence="13 15" id="KW-0066">ATP synthesis</keyword>
<gene>
    <name evidence="15 17" type="primary">atpE</name>
    <name evidence="17" type="ORF">IAC04_07530</name>
</gene>
<dbReference type="InterPro" id="IPR020537">
    <property type="entry name" value="ATP_synth_F0_csu_DDCD_BS"/>
</dbReference>
<dbReference type="PANTHER" id="PTHR10031">
    <property type="entry name" value="ATP SYNTHASE LIPID-BINDING PROTEIN, MITOCHONDRIAL"/>
    <property type="match status" value="1"/>
</dbReference>
<protein>
    <recommendedName>
        <fullName evidence="15">ATP synthase subunit c</fullName>
    </recommendedName>
    <alternativeName>
        <fullName evidence="15">ATP synthase F(0) sector subunit c</fullName>
    </alternativeName>
    <alternativeName>
        <fullName evidence="15">F-type ATPase subunit c</fullName>
        <shortName evidence="15">F-ATPase subunit c</shortName>
    </alternativeName>
    <alternativeName>
        <fullName evidence="15">Lipid-binding protein</fullName>
    </alternativeName>
</protein>
<reference evidence="17" key="1">
    <citation type="journal article" date="2021" name="PeerJ">
        <title>Extensive microbial diversity within the chicken gut microbiome revealed by metagenomics and culture.</title>
        <authorList>
            <person name="Gilroy R."/>
            <person name="Ravi A."/>
            <person name="Getino M."/>
            <person name="Pursley I."/>
            <person name="Horton D.L."/>
            <person name="Alikhan N.F."/>
            <person name="Baker D."/>
            <person name="Gharbi K."/>
            <person name="Hall N."/>
            <person name="Watson M."/>
            <person name="Adriaenssens E.M."/>
            <person name="Foster-Nyarko E."/>
            <person name="Jarju S."/>
            <person name="Secka A."/>
            <person name="Antonio M."/>
            <person name="Oren A."/>
            <person name="Chaudhuri R.R."/>
            <person name="La Ragione R."/>
            <person name="Hildebrand F."/>
            <person name="Pallen M.J."/>
        </authorList>
    </citation>
    <scope>NUCLEOTIDE SEQUENCE</scope>
    <source>
        <strain evidence="17">Gambia16-554</strain>
    </source>
</reference>
<evidence type="ECO:0000256" key="14">
    <source>
        <dbReference type="ARBA" id="ARBA00025198"/>
    </source>
</evidence>
<dbReference type="PROSITE" id="PS00605">
    <property type="entry name" value="ATPASE_C"/>
    <property type="match status" value="1"/>
</dbReference>